<keyword evidence="2" id="KW-0808">Transferase</keyword>
<dbReference type="PANTHER" id="PTHR34136:SF1">
    <property type="entry name" value="UDP-N-ACETYL-D-MANNOSAMINURONIC ACID TRANSFERASE"/>
    <property type="match status" value="1"/>
</dbReference>
<dbReference type="PANTHER" id="PTHR34136">
    <property type="match status" value="1"/>
</dbReference>
<dbReference type="EMBL" id="JBHRZH010000062">
    <property type="protein sequence ID" value="MFC3766871.1"/>
    <property type="molecule type" value="Genomic_DNA"/>
</dbReference>
<protein>
    <submittedName>
        <fullName evidence="3">WecB/TagA/CpsF family glycosyltransferase</fullName>
    </submittedName>
</protein>
<dbReference type="NCBIfam" id="TIGR00696">
    <property type="entry name" value="wecG_tagA_cpsF"/>
    <property type="match status" value="1"/>
</dbReference>
<proteinExistence type="predicted"/>
<dbReference type="Proteomes" id="UP001595699">
    <property type="component" value="Unassembled WGS sequence"/>
</dbReference>
<comment type="caution">
    <text evidence="3">The sequence shown here is derived from an EMBL/GenBank/DDBJ whole genome shotgun (WGS) entry which is preliminary data.</text>
</comment>
<evidence type="ECO:0000313" key="3">
    <source>
        <dbReference type="EMBL" id="MFC3766871.1"/>
    </source>
</evidence>
<evidence type="ECO:0000256" key="1">
    <source>
        <dbReference type="ARBA" id="ARBA00022676"/>
    </source>
</evidence>
<dbReference type="RefSeq" id="WP_205116011.1">
    <property type="nucleotide sequence ID" value="NZ_JAFBCM010000001.1"/>
</dbReference>
<evidence type="ECO:0000313" key="4">
    <source>
        <dbReference type="Proteomes" id="UP001595699"/>
    </source>
</evidence>
<name>A0ABV7YNB8_9ACTN</name>
<gene>
    <name evidence="3" type="ORF">ACFOUW_39010</name>
</gene>
<dbReference type="CDD" id="cd06533">
    <property type="entry name" value="Glyco_transf_WecG_TagA"/>
    <property type="match status" value="1"/>
</dbReference>
<keyword evidence="4" id="KW-1185">Reference proteome</keyword>
<accession>A0ABV7YNB8</accession>
<dbReference type="Pfam" id="PF03808">
    <property type="entry name" value="Glyco_tran_WecG"/>
    <property type="match status" value="1"/>
</dbReference>
<reference evidence="4" key="1">
    <citation type="journal article" date="2019" name="Int. J. Syst. Evol. Microbiol.">
        <title>The Global Catalogue of Microorganisms (GCM) 10K type strain sequencing project: providing services to taxonomists for standard genome sequencing and annotation.</title>
        <authorList>
            <consortium name="The Broad Institute Genomics Platform"/>
            <consortium name="The Broad Institute Genome Sequencing Center for Infectious Disease"/>
            <person name="Wu L."/>
            <person name="Ma J."/>
        </authorList>
    </citation>
    <scope>NUCLEOTIDE SEQUENCE [LARGE SCALE GENOMIC DNA]</scope>
    <source>
        <strain evidence="4">CGMCC 4.7241</strain>
    </source>
</reference>
<evidence type="ECO:0000256" key="2">
    <source>
        <dbReference type="ARBA" id="ARBA00022679"/>
    </source>
</evidence>
<dbReference type="InterPro" id="IPR004629">
    <property type="entry name" value="WecG_TagA_CpsF"/>
</dbReference>
<organism evidence="3 4">
    <name type="scientific">Tenggerimyces flavus</name>
    <dbReference type="NCBI Taxonomy" id="1708749"/>
    <lineage>
        <taxon>Bacteria</taxon>
        <taxon>Bacillati</taxon>
        <taxon>Actinomycetota</taxon>
        <taxon>Actinomycetes</taxon>
        <taxon>Propionibacteriales</taxon>
        <taxon>Nocardioidaceae</taxon>
        <taxon>Tenggerimyces</taxon>
    </lineage>
</organism>
<keyword evidence="1" id="KW-0328">Glycosyltransferase</keyword>
<sequence>MRTPERIRADLSDDAVNGPSVRRMRICDIPVDILTMEESIEVAHQLIRTRRPHQHVAINAAKVVAARRDPALREIIESCAIANADGQSIVWASRLLGTALPERVTGIDFMLRMWEAAGKQGYKVYLLGSKPETVRRAAEVAEKQGVKIVGSRSGYWSEEEEPDVVAEIAATNADLLFVGLPTPRKEEFLHRHLDKLQVPLAVGVGGSFDVVAGEVTRAPLWMQKYGLEWLHRMRQEPSRMLRRYFLGNVEFVGLVIREYLTSRRRAKPSPSE</sequence>